<name>A0A8B6X6N5_9BURK</name>
<reference evidence="7" key="1">
    <citation type="journal article" date="2002" name="J. Biol. Chem.">
        <title>Truncated hemoglobins: a new family of hemoglobins widely distributed in bacteria, unicellular eukaryotes, and plants.</title>
        <authorList>
            <person name="Wittenberg J.B."/>
            <person name="Bolognesi M."/>
            <person name="Wittenberg B.A."/>
            <person name="Guertin M."/>
        </authorList>
    </citation>
    <scope>NUCLEOTIDE SEQUENCE</scope>
</reference>
<dbReference type="InterPro" id="IPR001486">
    <property type="entry name" value="Hemoglobin_trunc"/>
</dbReference>
<evidence type="ECO:0000256" key="4">
    <source>
        <dbReference type="ARBA" id="ARBA00023004"/>
    </source>
</evidence>
<sequence>MDIQRPDVTEEQIDRMVRLFYSRAREDAELGPVFAAHVDDWEHHFQIVQNFWSQGLLGTGRYKGSPYSVHLNLGIKIEHFARWLELFRAAAAETLPPDAAKMAISRAEHMSKSFKVGLFPLETLPGMPHAV</sequence>
<dbReference type="Pfam" id="PF01152">
    <property type="entry name" value="Bac_globin"/>
    <property type="match status" value="1"/>
</dbReference>
<evidence type="ECO:0000256" key="5">
    <source>
        <dbReference type="PIRSR" id="PIRSR601486-1"/>
    </source>
</evidence>
<dbReference type="Gene3D" id="1.10.490.10">
    <property type="entry name" value="Globins"/>
    <property type="match status" value="1"/>
</dbReference>
<dbReference type="GO" id="GO:0019825">
    <property type="term" value="F:oxygen binding"/>
    <property type="evidence" value="ECO:0007669"/>
    <property type="project" value="InterPro"/>
</dbReference>
<dbReference type="SUPFAM" id="SSF46458">
    <property type="entry name" value="Globin-like"/>
    <property type="match status" value="1"/>
</dbReference>
<keyword evidence="2 5" id="KW-0349">Heme</keyword>
<dbReference type="InterPro" id="IPR012292">
    <property type="entry name" value="Globin/Proto"/>
</dbReference>
<evidence type="ECO:0000313" key="6">
    <source>
        <dbReference type="Proteomes" id="UP000675920"/>
    </source>
</evidence>
<dbReference type="OrthoDB" id="25954at2"/>
<reference evidence="7" key="5">
    <citation type="journal article" date="2020" name="Redox Biol.">
        <title>Lessons from the post-genomic era: Globin diversity beyond oxygen binding and transport.</title>
        <authorList>
            <person name="Keppner A."/>
            <person name="Maric D."/>
            <person name="Correia M."/>
            <person name="Koay T.W."/>
            <person name="Orlando I.M.C."/>
            <person name="Vinogradov S.N."/>
            <person name="Hoogewijs D."/>
        </authorList>
    </citation>
    <scope>NUCLEOTIDE SEQUENCE</scope>
</reference>
<dbReference type="RefSeq" id="WP_028312713.1">
    <property type="nucleotide sequence ID" value="NZ_KI519499.1"/>
</dbReference>
<reference evidence="7" key="2">
    <citation type="journal article" date="2005" name="Proc. Natl. Acad. Sci. U.S.A.">
        <title>Three globin lineages belonging to two structural classes in genomes from the three kingdoms of life.</title>
        <authorList>
            <person name="Vinogradov S.N."/>
            <person name="Hoogewijs D."/>
            <person name="Bailly X."/>
            <person name="Arredondo-Peter R."/>
            <person name="Guertin M."/>
            <person name="Gough J."/>
            <person name="Dewilde S."/>
            <person name="Moens L."/>
            <person name="Vanfleteren J.R."/>
        </authorList>
    </citation>
    <scope>NUCLEOTIDE SEQUENCE</scope>
</reference>
<evidence type="ECO:0000313" key="7">
    <source>
        <dbReference type="RefSeq" id="WP_028312713.1"/>
    </source>
</evidence>
<keyword evidence="1" id="KW-0813">Transport</keyword>
<keyword evidence="3 5" id="KW-0479">Metal-binding</keyword>
<reference evidence="7" key="3">
    <citation type="journal article" date="2009" name="C. R. Biol.">
        <title>Structure and function evolution in the superfamily of globins.</title>
        <authorList>
            <person name="Wajcman H."/>
            <person name="Kiger L."/>
            <person name="Marden M.C."/>
        </authorList>
    </citation>
    <scope>NUCLEOTIDE SEQUENCE</scope>
</reference>
<dbReference type="GO" id="GO:0046872">
    <property type="term" value="F:metal ion binding"/>
    <property type="evidence" value="ECO:0007669"/>
    <property type="project" value="UniProtKB-KW"/>
</dbReference>
<accession>A0A8B6X6N5</accession>
<feature type="binding site" description="distal binding residue" evidence="5">
    <location>
        <position position="43"/>
    </location>
    <ligand>
        <name>heme</name>
        <dbReference type="ChEBI" id="CHEBI:30413"/>
    </ligand>
    <ligandPart>
        <name>Fe</name>
        <dbReference type="ChEBI" id="CHEBI:18248"/>
    </ligandPart>
</feature>
<proteinExistence type="predicted"/>
<dbReference type="GO" id="GO:0020037">
    <property type="term" value="F:heme binding"/>
    <property type="evidence" value="ECO:0007669"/>
    <property type="project" value="InterPro"/>
</dbReference>
<keyword evidence="4 5" id="KW-0408">Iron</keyword>
<evidence type="ECO:0000256" key="2">
    <source>
        <dbReference type="ARBA" id="ARBA00022617"/>
    </source>
</evidence>
<protein>
    <submittedName>
        <fullName evidence="7">Group III truncated hemoglobin</fullName>
    </submittedName>
</protein>
<dbReference type="AlphaFoldDB" id="A0A8B6X6N5"/>
<organism evidence="6 7">
    <name type="scientific">Derxia gummosa DSM 723</name>
    <dbReference type="NCBI Taxonomy" id="1121388"/>
    <lineage>
        <taxon>Bacteria</taxon>
        <taxon>Pseudomonadati</taxon>
        <taxon>Pseudomonadota</taxon>
        <taxon>Betaproteobacteria</taxon>
        <taxon>Burkholderiales</taxon>
        <taxon>Alcaligenaceae</taxon>
        <taxon>Derxia</taxon>
    </lineage>
</organism>
<evidence type="ECO:0000256" key="3">
    <source>
        <dbReference type="ARBA" id="ARBA00022723"/>
    </source>
</evidence>
<reference evidence="7" key="4">
    <citation type="journal article" date="2016" name="PLoS Comput. Biol.">
        <title>Evolutionary and Functional Relationships in the Truncated Hemoglobin Family.</title>
        <authorList>
            <person name="Bustamante J.P."/>
            <person name="Radusky L."/>
            <person name="Boechi L."/>
            <person name="Estrin D.A."/>
            <person name="Ten Have A."/>
            <person name="Marti M.A."/>
        </authorList>
    </citation>
    <scope>NUCLEOTIDE SEQUENCE</scope>
</reference>
<dbReference type="Proteomes" id="UP000675920">
    <property type="component" value="Unplaced"/>
</dbReference>
<dbReference type="CDD" id="cd08916">
    <property type="entry name" value="TrHb3_P"/>
    <property type="match status" value="1"/>
</dbReference>
<dbReference type="InterPro" id="IPR009050">
    <property type="entry name" value="Globin-like_sf"/>
</dbReference>
<keyword evidence="6" id="KW-1185">Reference proteome</keyword>
<evidence type="ECO:0000256" key="1">
    <source>
        <dbReference type="ARBA" id="ARBA00022448"/>
    </source>
</evidence>
<reference evidence="7" key="6">
    <citation type="submission" date="2025-08" db="UniProtKB">
        <authorList>
            <consortium name="RefSeq"/>
        </authorList>
    </citation>
    <scope>IDENTIFICATION</scope>
</reference>